<gene>
    <name evidence="1" type="ORF">XM38_026400</name>
</gene>
<dbReference type="OrthoDB" id="426136at2"/>
<reference evidence="1 2" key="1">
    <citation type="journal article" date="2016" name="Biochim. Biophys. Acta">
        <title>Characterization of red-shifted phycobilisomes isolated from the chlorophyll f-containing cyanobacterium Halomicronema hongdechloris.</title>
        <authorList>
            <person name="Li Y."/>
            <person name="Lin Y."/>
            <person name="Garvey C.J."/>
            <person name="Birch D."/>
            <person name="Corkery R.W."/>
            <person name="Loughlin P.C."/>
            <person name="Scheer H."/>
            <person name="Willows R.D."/>
            <person name="Chen M."/>
        </authorList>
    </citation>
    <scope>NUCLEOTIDE SEQUENCE [LARGE SCALE GENOMIC DNA]</scope>
    <source>
        <strain evidence="1 2">C2206</strain>
    </source>
</reference>
<keyword evidence="2" id="KW-1185">Reference proteome</keyword>
<dbReference type="Proteomes" id="UP000191901">
    <property type="component" value="Chromosome"/>
</dbReference>
<evidence type="ECO:0000313" key="2">
    <source>
        <dbReference type="Proteomes" id="UP000191901"/>
    </source>
</evidence>
<evidence type="ECO:0000313" key="1">
    <source>
        <dbReference type="EMBL" id="ASC71686.1"/>
    </source>
</evidence>
<sequence length="96" mass="11546">MHSTSYLQREILERLYHQSPSRFRYGLSRWTQALATAVVEWLTRDRNAPRIYQRHDAAGNVVWQAYDPLTRRSIMSQSEQEIRAWLEERYAHQPDV</sequence>
<protein>
    <submittedName>
        <fullName evidence="1">Uncharacterized protein</fullName>
    </submittedName>
</protein>
<dbReference type="EMBL" id="CP021983">
    <property type="protein sequence ID" value="ASC71686.1"/>
    <property type="molecule type" value="Genomic_DNA"/>
</dbReference>
<dbReference type="RefSeq" id="WP_080811523.1">
    <property type="nucleotide sequence ID" value="NZ_CP021983.2"/>
</dbReference>
<name>A0A1Z3HN47_9CYAN</name>
<dbReference type="KEGG" id="hhg:XM38_026400"/>
<dbReference type="AlphaFoldDB" id="A0A1Z3HN47"/>
<accession>A0A1Z3HN47</accession>
<organism evidence="1 2">
    <name type="scientific">Halomicronema hongdechloris C2206</name>
    <dbReference type="NCBI Taxonomy" id="1641165"/>
    <lineage>
        <taxon>Bacteria</taxon>
        <taxon>Bacillati</taxon>
        <taxon>Cyanobacteriota</taxon>
        <taxon>Cyanophyceae</taxon>
        <taxon>Nodosilineales</taxon>
        <taxon>Nodosilineaceae</taxon>
        <taxon>Halomicronema</taxon>
    </lineage>
</organism>
<proteinExistence type="predicted"/>